<gene>
    <name evidence="4" type="ORF">C4K68_04445</name>
</gene>
<dbReference type="PROSITE" id="PS01081">
    <property type="entry name" value="HTH_TETR_1"/>
    <property type="match status" value="1"/>
</dbReference>
<organism evidence="4 5">
    <name type="scientific">Proteobacteria bacterium 228</name>
    <dbReference type="NCBI Taxonomy" id="2083153"/>
    <lineage>
        <taxon>Bacteria</taxon>
        <taxon>Pseudomonadati</taxon>
        <taxon>Pseudomonadota</taxon>
    </lineage>
</organism>
<feature type="DNA-binding region" description="H-T-H motif" evidence="2">
    <location>
        <begin position="25"/>
        <end position="44"/>
    </location>
</feature>
<dbReference type="InterPro" id="IPR009057">
    <property type="entry name" value="Homeodomain-like_sf"/>
</dbReference>
<dbReference type="OrthoDB" id="63332at2"/>
<feature type="domain" description="HTH tetR-type" evidence="3">
    <location>
        <begin position="2"/>
        <end position="62"/>
    </location>
</feature>
<evidence type="ECO:0000256" key="1">
    <source>
        <dbReference type="ARBA" id="ARBA00023125"/>
    </source>
</evidence>
<dbReference type="PANTHER" id="PTHR30055">
    <property type="entry name" value="HTH-TYPE TRANSCRIPTIONAL REGULATOR RUTR"/>
    <property type="match status" value="1"/>
</dbReference>
<proteinExistence type="predicted"/>
<dbReference type="PRINTS" id="PR00455">
    <property type="entry name" value="HTHTETR"/>
</dbReference>
<dbReference type="InterPro" id="IPR036271">
    <property type="entry name" value="Tet_transcr_reg_TetR-rel_C_sf"/>
</dbReference>
<dbReference type="InterPro" id="IPR054422">
    <property type="entry name" value="TetR-like_HI_0893_C"/>
</dbReference>
<sequence length="194" mass="22056">MNDKRLHILRVTEKLLKEHGLHGLSMSKIVQAAGVSTGTIYRYFKDKHDLITAIHFESAGQLALAICQDLDGPADDRQKLFTMIDNLIDYNERYPERYLTKAALDLVSQQRTHCDMERIRALFAPLTRYIEGGREKGLFKPLPTDILVSLCLGPIEWNYHLRKESFSTLSNEELLLIKQACWEAMLAPAANPGS</sequence>
<accession>A0A2S5KW71</accession>
<dbReference type="InterPro" id="IPR001647">
    <property type="entry name" value="HTH_TetR"/>
</dbReference>
<dbReference type="Pfam" id="PF22604">
    <property type="entry name" value="TetR_HI_0893_C"/>
    <property type="match status" value="1"/>
</dbReference>
<evidence type="ECO:0000259" key="3">
    <source>
        <dbReference type="PROSITE" id="PS50977"/>
    </source>
</evidence>
<dbReference type="SUPFAM" id="SSF48498">
    <property type="entry name" value="Tetracyclin repressor-like, C-terminal domain"/>
    <property type="match status" value="1"/>
</dbReference>
<evidence type="ECO:0000256" key="2">
    <source>
        <dbReference type="PROSITE-ProRule" id="PRU00335"/>
    </source>
</evidence>
<dbReference type="GO" id="GO:0003700">
    <property type="term" value="F:DNA-binding transcription factor activity"/>
    <property type="evidence" value="ECO:0007669"/>
    <property type="project" value="TreeGrafter"/>
</dbReference>
<evidence type="ECO:0000313" key="4">
    <source>
        <dbReference type="EMBL" id="PPC78759.1"/>
    </source>
</evidence>
<dbReference type="Proteomes" id="UP000238196">
    <property type="component" value="Unassembled WGS sequence"/>
</dbReference>
<dbReference type="SUPFAM" id="SSF46689">
    <property type="entry name" value="Homeodomain-like"/>
    <property type="match status" value="1"/>
</dbReference>
<dbReference type="PANTHER" id="PTHR30055:SF207">
    <property type="entry name" value="HTH-TYPE TRANSCRIPTIONAL REPRESSOR FATR"/>
    <property type="match status" value="1"/>
</dbReference>
<dbReference type="AlphaFoldDB" id="A0A2S5KW71"/>
<dbReference type="Gene3D" id="1.10.357.10">
    <property type="entry name" value="Tetracycline Repressor, domain 2"/>
    <property type="match status" value="1"/>
</dbReference>
<dbReference type="Pfam" id="PF00440">
    <property type="entry name" value="TetR_N"/>
    <property type="match status" value="1"/>
</dbReference>
<reference evidence="4 5" key="1">
    <citation type="submission" date="2018-02" db="EMBL/GenBank/DDBJ databases">
        <title>novel marine gammaproteobacteria from coastal saline agro ecosystem.</title>
        <authorList>
            <person name="Krishnan R."/>
            <person name="Ramesh Kumar N."/>
        </authorList>
    </citation>
    <scope>NUCLEOTIDE SEQUENCE [LARGE SCALE GENOMIC DNA]</scope>
    <source>
        <strain evidence="4 5">228</strain>
    </source>
</reference>
<dbReference type="GO" id="GO:0000976">
    <property type="term" value="F:transcription cis-regulatory region binding"/>
    <property type="evidence" value="ECO:0007669"/>
    <property type="project" value="TreeGrafter"/>
</dbReference>
<dbReference type="InterPro" id="IPR023772">
    <property type="entry name" value="DNA-bd_HTH_TetR-type_CS"/>
</dbReference>
<dbReference type="EMBL" id="PRLP01000012">
    <property type="protein sequence ID" value="PPC78759.1"/>
    <property type="molecule type" value="Genomic_DNA"/>
</dbReference>
<keyword evidence="1 2" id="KW-0238">DNA-binding</keyword>
<evidence type="ECO:0000313" key="5">
    <source>
        <dbReference type="Proteomes" id="UP000238196"/>
    </source>
</evidence>
<protein>
    <recommendedName>
        <fullName evidence="3">HTH tetR-type domain-containing protein</fullName>
    </recommendedName>
</protein>
<name>A0A2S5KW71_9PROT</name>
<dbReference type="InterPro" id="IPR050109">
    <property type="entry name" value="HTH-type_TetR-like_transc_reg"/>
</dbReference>
<comment type="caution">
    <text evidence="4">The sequence shown here is derived from an EMBL/GenBank/DDBJ whole genome shotgun (WGS) entry which is preliminary data.</text>
</comment>
<dbReference type="PROSITE" id="PS50977">
    <property type="entry name" value="HTH_TETR_2"/>
    <property type="match status" value="1"/>
</dbReference>